<dbReference type="PANTHER" id="PTHR19303">
    <property type="entry name" value="TRANSPOSON"/>
    <property type="match status" value="1"/>
</dbReference>
<protein>
    <submittedName>
        <fullName evidence="5">Tigger transposable element-derived protein 1-like</fullName>
    </submittedName>
</protein>
<keyword evidence="2" id="KW-0238">DNA-binding</keyword>
<dbReference type="GO" id="GO:0003677">
    <property type="term" value="F:DNA binding"/>
    <property type="evidence" value="ECO:0007669"/>
    <property type="project" value="UniProtKB-KW"/>
</dbReference>
<dbReference type="InterPro" id="IPR009057">
    <property type="entry name" value="Homeodomain-like_sf"/>
</dbReference>
<proteinExistence type="predicted"/>
<dbReference type="AlphaFoldDB" id="A0A6J1PYU7"/>
<name>A0A6J1PYU7_9HYME</name>
<dbReference type="InterPro" id="IPR036397">
    <property type="entry name" value="RNaseH_sf"/>
</dbReference>
<keyword evidence="4" id="KW-1185">Reference proteome</keyword>
<evidence type="ECO:0000256" key="2">
    <source>
        <dbReference type="ARBA" id="ARBA00023125"/>
    </source>
</evidence>
<dbReference type="SUPFAM" id="SSF46689">
    <property type="entry name" value="Homeodomain-like"/>
    <property type="match status" value="1"/>
</dbReference>
<dbReference type="Pfam" id="PF03184">
    <property type="entry name" value="DDE_1"/>
    <property type="match status" value="1"/>
</dbReference>
<accession>A0A6J1PYU7</accession>
<gene>
    <name evidence="5" type="primary">LOC112456607</name>
</gene>
<evidence type="ECO:0000256" key="1">
    <source>
        <dbReference type="ARBA" id="ARBA00004123"/>
    </source>
</evidence>
<evidence type="ECO:0000259" key="3">
    <source>
        <dbReference type="PROSITE" id="PS51253"/>
    </source>
</evidence>
<dbReference type="GO" id="GO:0005634">
    <property type="term" value="C:nucleus"/>
    <property type="evidence" value="ECO:0007669"/>
    <property type="project" value="UniProtKB-SubCell"/>
</dbReference>
<dbReference type="Proteomes" id="UP000504618">
    <property type="component" value="Unplaced"/>
</dbReference>
<feature type="domain" description="HTH CENPB-type" evidence="3">
    <location>
        <begin position="57"/>
        <end position="132"/>
    </location>
</feature>
<dbReference type="RefSeq" id="XP_024875044.1">
    <property type="nucleotide sequence ID" value="XM_025019276.1"/>
</dbReference>
<evidence type="ECO:0000313" key="4">
    <source>
        <dbReference type="Proteomes" id="UP000504618"/>
    </source>
</evidence>
<dbReference type="Gene3D" id="1.10.10.60">
    <property type="entry name" value="Homeodomain-like"/>
    <property type="match status" value="1"/>
</dbReference>
<dbReference type="OrthoDB" id="7697906at2759"/>
<sequence length="471" mass="53625">MTKTKKEKKRQKYTEETLKAAVAAAKAGRGLRAVSLQYNVPKTTILDKMSQPEIVLKKGGPPTVLSDEEEQQIVQWMMHMSVCGFPVTKSILISNVASLMKELNRENPFTNNCPGRSWYDGFLKRHPELAQRIAQNLSYSRSSVTEIALRKWFAEVKTHLEKENAADLDATRIFNCDESAFYLSPKSEKVLVKKGDKAVYNFINNDDKECLTVLFTASAAGAMAPPMILFTYERIPASISASIPESWGIGKTESGWMTGESFFEYITNVFYPWLVANSISFPVVLYMDGHSSHLTMALSEFCRIHKIILVALYPNATHVIQPLDVAFFRPAKGAWRKATTEWRMNHNGRRMRKEHFAPLLQQALDTIRSSDILRRGFEACGLHPLNPDAVNYQKLISRLKSTVETNKQSAREIPEADPDNFLTFIEKYIPKTTLQNFKSSENLESWTGDLEDQSLFRVWSAIRQRNRTLFC</sequence>
<reference evidence="5" key="1">
    <citation type="submission" date="2025-08" db="UniProtKB">
        <authorList>
            <consortium name="RefSeq"/>
        </authorList>
    </citation>
    <scope>IDENTIFICATION</scope>
    <source>
        <tissue evidence="5">Whole body</tissue>
    </source>
</reference>
<dbReference type="PANTHER" id="PTHR19303:SF74">
    <property type="entry name" value="POGO TRANSPOSABLE ELEMENT WITH KRAB DOMAIN"/>
    <property type="match status" value="1"/>
</dbReference>
<dbReference type="InterPro" id="IPR004875">
    <property type="entry name" value="DDE_SF_endonuclease_dom"/>
</dbReference>
<dbReference type="InterPro" id="IPR050863">
    <property type="entry name" value="CenT-Element_Derived"/>
</dbReference>
<dbReference type="GeneID" id="112456607"/>
<evidence type="ECO:0000313" key="5">
    <source>
        <dbReference type="RefSeq" id="XP_024875044.1"/>
    </source>
</evidence>
<organism evidence="4 5">
    <name type="scientific">Temnothorax curvispinosus</name>
    <dbReference type="NCBI Taxonomy" id="300111"/>
    <lineage>
        <taxon>Eukaryota</taxon>
        <taxon>Metazoa</taxon>
        <taxon>Ecdysozoa</taxon>
        <taxon>Arthropoda</taxon>
        <taxon>Hexapoda</taxon>
        <taxon>Insecta</taxon>
        <taxon>Pterygota</taxon>
        <taxon>Neoptera</taxon>
        <taxon>Endopterygota</taxon>
        <taxon>Hymenoptera</taxon>
        <taxon>Apocrita</taxon>
        <taxon>Aculeata</taxon>
        <taxon>Formicoidea</taxon>
        <taxon>Formicidae</taxon>
        <taxon>Myrmicinae</taxon>
        <taxon>Temnothorax</taxon>
    </lineage>
</organism>
<dbReference type="PROSITE" id="PS51253">
    <property type="entry name" value="HTH_CENPB"/>
    <property type="match status" value="1"/>
</dbReference>
<dbReference type="InterPro" id="IPR006600">
    <property type="entry name" value="HTH_CenpB_DNA-bd_dom"/>
</dbReference>
<comment type="subcellular location">
    <subcellularLocation>
        <location evidence="1">Nucleus</location>
    </subcellularLocation>
</comment>
<dbReference type="Gene3D" id="3.30.420.10">
    <property type="entry name" value="Ribonuclease H-like superfamily/Ribonuclease H"/>
    <property type="match status" value="1"/>
</dbReference>